<dbReference type="EMBL" id="BAVC01000220">
    <property type="protein sequence ID" value="GAE55772.1"/>
    <property type="molecule type" value="Genomic_DNA"/>
</dbReference>
<organism evidence="3 4">
    <name type="scientific">Xanthomonas arboricola pv. pruni MAFF 301420</name>
    <dbReference type="NCBI Taxonomy" id="1418095"/>
    <lineage>
        <taxon>Bacteria</taxon>
        <taxon>Pseudomonadati</taxon>
        <taxon>Pseudomonadota</taxon>
        <taxon>Gammaproteobacteria</taxon>
        <taxon>Lysobacterales</taxon>
        <taxon>Lysobacteraceae</taxon>
        <taxon>Xanthomonas</taxon>
    </lineage>
</organism>
<feature type="region of interest" description="Disordered" evidence="1">
    <location>
        <begin position="127"/>
        <end position="172"/>
    </location>
</feature>
<dbReference type="InterPro" id="IPR040677">
    <property type="entry name" value="LPD7"/>
</dbReference>
<dbReference type="Pfam" id="PF18821">
    <property type="entry name" value="LPD7"/>
    <property type="match status" value="1"/>
</dbReference>
<feature type="compositionally biased region" description="Basic and acidic residues" evidence="1">
    <location>
        <begin position="151"/>
        <end position="172"/>
    </location>
</feature>
<protein>
    <recommendedName>
        <fullName evidence="2">Large polyvalent protein-associated domain-containing protein</fullName>
    </recommendedName>
</protein>
<dbReference type="Proteomes" id="UP000019084">
    <property type="component" value="Unassembled WGS sequence"/>
</dbReference>
<evidence type="ECO:0000256" key="1">
    <source>
        <dbReference type="SAM" id="MobiDB-lite"/>
    </source>
</evidence>
<proteinExistence type="predicted"/>
<name>W4SHB7_9XANT</name>
<evidence type="ECO:0000313" key="3">
    <source>
        <dbReference type="EMBL" id="GAE55772.1"/>
    </source>
</evidence>
<evidence type="ECO:0000259" key="2">
    <source>
        <dbReference type="Pfam" id="PF18821"/>
    </source>
</evidence>
<feature type="region of interest" description="Disordered" evidence="1">
    <location>
        <begin position="1"/>
        <end position="37"/>
    </location>
</feature>
<dbReference type="AlphaFoldDB" id="W4SHB7"/>
<feature type="compositionally biased region" description="Basic and acidic residues" evidence="1">
    <location>
        <begin position="8"/>
        <end position="21"/>
    </location>
</feature>
<feature type="domain" description="Large polyvalent protein-associated" evidence="2">
    <location>
        <begin position="35"/>
        <end position="124"/>
    </location>
</feature>
<evidence type="ECO:0000313" key="4">
    <source>
        <dbReference type="Proteomes" id="UP000019084"/>
    </source>
</evidence>
<gene>
    <name evidence="3" type="ORF">XPR_2407</name>
</gene>
<reference evidence="3 4" key="1">
    <citation type="submission" date="2014-01" db="EMBL/GenBank/DDBJ databases">
        <title>Genome sequence and analysis of Xanthomonas arboricola pv. pruni.</title>
        <authorList>
            <person name="Fujikawa T."/>
            <person name="Nakazono-Nagaoka E."/>
        </authorList>
    </citation>
    <scope>NUCLEOTIDE SEQUENCE [LARGE SCALE GENOMIC DNA]</scope>
    <source>
        <strain evidence="4">MAFF 301420</strain>
    </source>
</reference>
<sequence length="172" mass="19331">MRQPQAATRERIEDKDGRHPEAAPIMKPAAPAGYKVDQDGNVTYYDQQRRAMFTDTGPAVEFSQTERDTLETGLRLALAKFGPSIRLRGGDEAYRHAMADIAADKGLYVEFSDKGLQERYEQRREAIKAGRAYMAQTERAKPAQGGPGRTAEPEQERGQEPQHRPRDTGRSR</sequence>
<accession>W4SHB7</accession>
<comment type="caution">
    <text evidence="3">The sequence shown here is derived from an EMBL/GenBank/DDBJ whole genome shotgun (WGS) entry which is preliminary data.</text>
</comment>